<evidence type="ECO:0000313" key="2">
    <source>
        <dbReference type="Proteomes" id="UP000198542"/>
    </source>
</evidence>
<dbReference type="Proteomes" id="UP000198542">
    <property type="component" value="Unassembled WGS sequence"/>
</dbReference>
<sequence length="64" mass="7217">MDVNDNAWSLTPRGVLRLLASKLAPTGTASAKPVLYEPCPHKIVIYSELARDYLKRHGESHYEH</sequence>
<accession>A0A1H4M8L8</accession>
<keyword evidence="2" id="KW-1185">Reference proteome</keyword>
<gene>
    <name evidence="1" type="ORF">SAMN04490187_1995</name>
</gene>
<reference evidence="2" key="1">
    <citation type="submission" date="2016-10" db="EMBL/GenBank/DDBJ databases">
        <authorList>
            <person name="Varghese N."/>
            <person name="Submissions S."/>
        </authorList>
    </citation>
    <scope>NUCLEOTIDE SEQUENCE [LARGE SCALE GENOMIC DNA]</scope>
    <source>
        <strain evidence="2">BS3660</strain>
    </source>
</reference>
<organism evidence="1 2">
    <name type="scientific">Pseudomonas jessenii</name>
    <dbReference type="NCBI Taxonomy" id="77298"/>
    <lineage>
        <taxon>Bacteria</taxon>
        <taxon>Pseudomonadati</taxon>
        <taxon>Pseudomonadota</taxon>
        <taxon>Gammaproteobacteria</taxon>
        <taxon>Pseudomonadales</taxon>
        <taxon>Pseudomonadaceae</taxon>
        <taxon>Pseudomonas</taxon>
    </lineage>
</organism>
<name>A0A1H4M8L8_PSEJE</name>
<evidence type="ECO:0000313" key="1">
    <source>
        <dbReference type="EMBL" id="SEB79376.1"/>
    </source>
</evidence>
<dbReference type="AlphaFoldDB" id="A0A1H4M8L8"/>
<proteinExistence type="predicted"/>
<dbReference type="EMBL" id="FNTC01000002">
    <property type="protein sequence ID" value="SEB79376.1"/>
    <property type="molecule type" value="Genomic_DNA"/>
</dbReference>
<protein>
    <submittedName>
        <fullName evidence="1">Uncharacterized protein</fullName>
    </submittedName>
</protein>